<sequence length="279" mass="30547">MLDSRAAEKKILRLQDQLAAKSKLEQVEDGQEDAADRDARLAELEVDLAVGFDALEADIAELAGQVPLEGLAPGGAAFAAMLVEDARHVLTALTKLVRVERERGFVATCLRAAQRPRLVSLPFVWWFIMLLLFNWPGRVLPRLGFPAYTLYTRIMLKLSSLVVDSALVLGVVRVLDFTPALRVVLALLGVLAAVAMAAAAAAVMIFKEDFPARGRDIRELQDTVPVAEELQAAPFPQLQRFTHLTSTAPARLRRTLQQAERAAEEFKANMAGLAAWLSP</sequence>
<protein>
    <submittedName>
        <fullName evidence="2">Alpha beta hydrolase fold</fullName>
    </submittedName>
</protein>
<evidence type="ECO:0000313" key="3">
    <source>
        <dbReference type="Proteomes" id="UP000239649"/>
    </source>
</evidence>
<proteinExistence type="predicted"/>
<organism evidence="2 3">
    <name type="scientific">Micractinium conductrix</name>
    <dbReference type="NCBI Taxonomy" id="554055"/>
    <lineage>
        <taxon>Eukaryota</taxon>
        <taxon>Viridiplantae</taxon>
        <taxon>Chlorophyta</taxon>
        <taxon>core chlorophytes</taxon>
        <taxon>Trebouxiophyceae</taxon>
        <taxon>Chlorellales</taxon>
        <taxon>Chlorellaceae</taxon>
        <taxon>Chlorella clade</taxon>
        <taxon>Micractinium</taxon>
    </lineage>
</organism>
<name>A0A2P6V2R9_9CHLO</name>
<dbReference type="Proteomes" id="UP000239649">
    <property type="component" value="Unassembled WGS sequence"/>
</dbReference>
<keyword evidence="1" id="KW-1133">Transmembrane helix</keyword>
<keyword evidence="3" id="KW-1185">Reference proteome</keyword>
<reference evidence="2 3" key="1">
    <citation type="journal article" date="2018" name="Plant J.">
        <title>Genome sequences of Chlorella sorokiniana UTEX 1602 and Micractinium conductrix SAG 241.80: implications to maltose excretion by a green alga.</title>
        <authorList>
            <person name="Arriola M.B."/>
            <person name="Velmurugan N."/>
            <person name="Zhang Y."/>
            <person name="Plunkett M.H."/>
            <person name="Hondzo H."/>
            <person name="Barney B.M."/>
        </authorList>
    </citation>
    <scope>NUCLEOTIDE SEQUENCE [LARGE SCALE GENOMIC DNA]</scope>
    <source>
        <strain evidence="2 3">SAG 241.80</strain>
    </source>
</reference>
<dbReference type="GO" id="GO:0016787">
    <property type="term" value="F:hydrolase activity"/>
    <property type="evidence" value="ECO:0007669"/>
    <property type="project" value="UniProtKB-KW"/>
</dbReference>
<dbReference type="EMBL" id="LHPF02000038">
    <property type="protein sequence ID" value="PSC68354.1"/>
    <property type="molecule type" value="Genomic_DNA"/>
</dbReference>
<accession>A0A2P6V2R9</accession>
<dbReference type="AlphaFoldDB" id="A0A2P6V2R9"/>
<comment type="caution">
    <text evidence="2">The sequence shown here is derived from an EMBL/GenBank/DDBJ whole genome shotgun (WGS) entry which is preliminary data.</text>
</comment>
<gene>
    <name evidence="2" type="ORF">C2E20_8083</name>
</gene>
<evidence type="ECO:0000313" key="2">
    <source>
        <dbReference type="EMBL" id="PSC68354.1"/>
    </source>
</evidence>
<feature type="transmembrane region" description="Helical" evidence="1">
    <location>
        <begin position="156"/>
        <end position="175"/>
    </location>
</feature>
<keyword evidence="1" id="KW-0812">Transmembrane</keyword>
<keyword evidence="1" id="KW-0472">Membrane</keyword>
<feature type="transmembrane region" description="Helical" evidence="1">
    <location>
        <begin position="118"/>
        <end position="135"/>
    </location>
</feature>
<evidence type="ECO:0000256" key="1">
    <source>
        <dbReference type="SAM" id="Phobius"/>
    </source>
</evidence>
<keyword evidence="2" id="KW-0378">Hydrolase</keyword>
<feature type="transmembrane region" description="Helical" evidence="1">
    <location>
        <begin position="181"/>
        <end position="206"/>
    </location>
</feature>